<dbReference type="Proteomes" id="UP000005038">
    <property type="component" value="Unassembled WGS sequence"/>
</dbReference>
<evidence type="ECO:0000259" key="1">
    <source>
        <dbReference type="PROSITE" id="PS50995"/>
    </source>
</evidence>
<accession>H5TPS9</accession>
<dbReference type="AlphaFoldDB" id="H5TPS9"/>
<dbReference type="STRING" id="1108044.GOOTI_166_00080"/>
<keyword evidence="3" id="KW-1185">Reference proteome</keyword>
<dbReference type="PRINTS" id="PR00598">
    <property type="entry name" value="HTHMARR"/>
</dbReference>
<dbReference type="GO" id="GO:0003700">
    <property type="term" value="F:DNA-binding transcription factor activity"/>
    <property type="evidence" value="ECO:0007669"/>
    <property type="project" value="InterPro"/>
</dbReference>
<dbReference type="RefSeq" id="WP_007239699.1">
    <property type="nucleotide sequence ID" value="NZ_BAFB01000166.1"/>
</dbReference>
<sequence>MSSLTPPRAQLPFLLMRAQSAVSERINDRISRRGHPTLRPIHGLVFTRISQAGASINDIAAFIGVTKQSAAAIVDALESDGYVTRRTDPDDRRARLIELTERGRTVTRLATTAAAAEADALAEAMGDDVLAEVLDALRVLADMPSHPQT</sequence>
<dbReference type="Pfam" id="PF12802">
    <property type="entry name" value="MarR_2"/>
    <property type="match status" value="1"/>
</dbReference>
<evidence type="ECO:0000313" key="3">
    <source>
        <dbReference type="Proteomes" id="UP000005038"/>
    </source>
</evidence>
<organism evidence="2 3">
    <name type="scientific">Gordonia otitidis (strain DSM 44809 / CCUG 52243 / JCM 12355 / NBRC 100426 / IFM 10032)</name>
    <dbReference type="NCBI Taxonomy" id="1108044"/>
    <lineage>
        <taxon>Bacteria</taxon>
        <taxon>Bacillati</taxon>
        <taxon>Actinomycetota</taxon>
        <taxon>Actinomycetes</taxon>
        <taxon>Mycobacteriales</taxon>
        <taxon>Gordoniaceae</taxon>
        <taxon>Gordonia</taxon>
    </lineage>
</organism>
<dbReference type="InterPro" id="IPR000835">
    <property type="entry name" value="HTH_MarR-typ"/>
</dbReference>
<dbReference type="SUPFAM" id="SSF46785">
    <property type="entry name" value="Winged helix' DNA-binding domain"/>
    <property type="match status" value="1"/>
</dbReference>
<comment type="caution">
    <text evidence="2">The sequence shown here is derived from an EMBL/GenBank/DDBJ whole genome shotgun (WGS) entry which is preliminary data.</text>
</comment>
<gene>
    <name evidence="2" type="ORF">GOOTI_166_00080</name>
</gene>
<dbReference type="PANTHER" id="PTHR33164">
    <property type="entry name" value="TRANSCRIPTIONAL REGULATOR, MARR FAMILY"/>
    <property type="match status" value="1"/>
</dbReference>
<dbReference type="PROSITE" id="PS50995">
    <property type="entry name" value="HTH_MARR_2"/>
    <property type="match status" value="1"/>
</dbReference>
<dbReference type="InterPro" id="IPR036390">
    <property type="entry name" value="WH_DNA-bd_sf"/>
</dbReference>
<dbReference type="PANTHER" id="PTHR33164:SF99">
    <property type="entry name" value="MARR FAMILY REGULATORY PROTEIN"/>
    <property type="match status" value="1"/>
</dbReference>
<protein>
    <submittedName>
        <fullName evidence="2">MarR family transcriptional regulator</fullName>
    </submittedName>
</protein>
<evidence type="ECO:0000313" key="2">
    <source>
        <dbReference type="EMBL" id="GAB35487.1"/>
    </source>
</evidence>
<dbReference type="Gene3D" id="1.10.10.10">
    <property type="entry name" value="Winged helix-like DNA-binding domain superfamily/Winged helix DNA-binding domain"/>
    <property type="match status" value="1"/>
</dbReference>
<proteinExistence type="predicted"/>
<dbReference type="SMART" id="SM00347">
    <property type="entry name" value="HTH_MARR"/>
    <property type="match status" value="1"/>
</dbReference>
<dbReference type="EMBL" id="BAFB01000166">
    <property type="protein sequence ID" value="GAB35487.1"/>
    <property type="molecule type" value="Genomic_DNA"/>
</dbReference>
<name>H5TPS9_GORO1</name>
<dbReference type="GO" id="GO:0006950">
    <property type="term" value="P:response to stress"/>
    <property type="evidence" value="ECO:0007669"/>
    <property type="project" value="TreeGrafter"/>
</dbReference>
<dbReference type="InterPro" id="IPR036388">
    <property type="entry name" value="WH-like_DNA-bd_sf"/>
</dbReference>
<dbReference type="OrthoDB" id="4373353at2"/>
<reference evidence="2" key="1">
    <citation type="submission" date="2012-02" db="EMBL/GenBank/DDBJ databases">
        <title>Whole genome shotgun sequence of Gordonia otitidis NBRC 100426.</title>
        <authorList>
            <person name="Yoshida I."/>
            <person name="Hosoyama A."/>
            <person name="Tsuchikane K."/>
            <person name="Katsumata H."/>
            <person name="Yamazaki S."/>
            <person name="Fujita N."/>
        </authorList>
    </citation>
    <scope>NUCLEOTIDE SEQUENCE [LARGE SCALE GENOMIC DNA]</scope>
    <source>
        <strain evidence="2">NBRC 100426</strain>
    </source>
</reference>
<feature type="domain" description="HTH marR-type" evidence="1">
    <location>
        <begin position="8"/>
        <end position="145"/>
    </location>
</feature>
<dbReference type="InterPro" id="IPR039422">
    <property type="entry name" value="MarR/SlyA-like"/>
</dbReference>